<feature type="compositionally biased region" description="Gly residues" evidence="1">
    <location>
        <begin position="123"/>
        <end position="133"/>
    </location>
</feature>
<protein>
    <submittedName>
        <fullName evidence="2">Uncharacterized protein</fullName>
    </submittedName>
</protein>
<reference evidence="2 3" key="1">
    <citation type="submission" date="2014-11" db="EMBL/GenBank/DDBJ databases">
        <authorList>
            <person name="Zhu J."/>
            <person name="Qi W."/>
            <person name="Song R."/>
        </authorList>
    </citation>
    <scope>NUCLEOTIDE SEQUENCE [LARGE SCALE GENOMIC DNA]</scope>
</reference>
<dbReference type="InParanoid" id="A0A0G4EU65"/>
<gene>
    <name evidence="2" type="ORF">Vbra_8231</name>
</gene>
<evidence type="ECO:0000256" key="1">
    <source>
        <dbReference type="SAM" id="MobiDB-lite"/>
    </source>
</evidence>
<feature type="compositionally biased region" description="Low complexity" evidence="1">
    <location>
        <begin position="268"/>
        <end position="286"/>
    </location>
</feature>
<evidence type="ECO:0000313" key="2">
    <source>
        <dbReference type="EMBL" id="CEM01952.1"/>
    </source>
</evidence>
<proteinExistence type="predicted"/>
<dbReference type="EMBL" id="CDMY01000314">
    <property type="protein sequence ID" value="CEM01952.1"/>
    <property type="molecule type" value="Genomic_DNA"/>
</dbReference>
<feature type="compositionally biased region" description="Basic residues" evidence="1">
    <location>
        <begin position="287"/>
        <end position="297"/>
    </location>
</feature>
<dbReference type="Proteomes" id="UP000041254">
    <property type="component" value="Unassembled WGS sequence"/>
</dbReference>
<evidence type="ECO:0000313" key="3">
    <source>
        <dbReference type="Proteomes" id="UP000041254"/>
    </source>
</evidence>
<sequence length="535" mass="57653">MYVSAGPLYASSCLPECTWLSPGAATTPNSQTLTGRPSSCTPRPRLCRTALCQRTRHYGSSSSSKPPVSTGHCVRKPRDAPHRQPLMLLFVRPSEGGPCQSSEPAHDGRGKAASAVSRPSPVGGSGDVCGVGGRRSRFDDPLAHPHTHGALRHRHPTPARPPSAKRSSITAPWPSSGHSLSDPHCVRKPIYSDSPLRPSTIHNVSLTPHCVTKPICYSPSLPPSAHAAAALSNPIACLLLPTSLSMSVKFLLDKMRRANVALGRTNKAPPRAAAGGSRTARAAFSHRSPRAPPTRRRRAVRAASMFQDCRGRGGAMCEVCSAKKEVGEEIVREAAKKRQEFDFYAQGTVLHFPSMDEPTIGRTPHFSNFAKVRPINPPNPPHTASSTSVPFMRRAACQRVLDIRCIRRSLHPQLTDGERFGRPHLSSLPRAPRVMFFGPLVVGATKTRQFPPLRGLTVAVFAVDQRLRGQLFDQPGDATTAAEAVSTLSKEAALQGLHQQRSTSAQPVGNEADTFTLHSLPHVTTTTTVTTIFNT</sequence>
<feature type="compositionally biased region" description="Basic residues" evidence="1">
    <location>
        <begin position="145"/>
        <end position="157"/>
    </location>
</feature>
<dbReference type="VEuPathDB" id="CryptoDB:Vbra_8231"/>
<organism evidence="2 3">
    <name type="scientific">Vitrella brassicaformis (strain CCMP3155)</name>
    <dbReference type="NCBI Taxonomy" id="1169540"/>
    <lineage>
        <taxon>Eukaryota</taxon>
        <taxon>Sar</taxon>
        <taxon>Alveolata</taxon>
        <taxon>Colpodellida</taxon>
        <taxon>Vitrellaceae</taxon>
        <taxon>Vitrella</taxon>
    </lineage>
</organism>
<name>A0A0G4EU65_VITBC</name>
<accession>A0A0G4EU65</accession>
<feature type="region of interest" description="Disordered" evidence="1">
    <location>
        <begin position="266"/>
        <end position="297"/>
    </location>
</feature>
<keyword evidence="3" id="KW-1185">Reference proteome</keyword>
<dbReference type="AlphaFoldDB" id="A0A0G4EU65"/>
<feature type="region of interest" description="Disordered" evidence="1">
    <location>
        <begin position="58"/>
        <end position="184"/>
    </location>
</feature>